<dbReference type="OrthoDB" id="1752144at2759"/>
<gene>
    <name evidence="1" type="ORF">EZV62_020929</name>
</gene>
<dbReference type="EMBL" id="VAHF01000009">
    <property type="protein sequence ID" value="TXG55673.1"/>
    <property type="molecule type" value="Genomic_DNA"/>
</dbReference>
<evidence type="ECO:0000313" key="2">
    <source>
        <dbReference type="Proteomes" id="UP000323000"/>
    </source>
</evidence>
<reference evidence="2" key="1">
    <citation type="journal article" date="2019" name="Gigascience">
        <title>De novo genome assembly of the endangered Acer yangbiense, a plant species with extremely small populations endemic to Yunnan Province, China.</title>
        <authorList>
            <person name="Yang J."/>
            <person name="Wariss H.M."/>
            <person name="Tao L."/>
            <person name="Zhang R."/>
            <person name="Yun Q."/>
            <person name="Hollingsworth P."/>
            <person name="Dao Z."/>
            <person name="Luo G."/>
            <person name="Guo H."/>
            <person name="Ma Y."/>
            <person name="Sun W."/>
        </authorList>
    </citation>
    <scope>NUCLEOTIDE SEQUENCE [LARGE SCALE GENOMIC DNA]</scope>
    <source>
        <strain evidence="2">cv. Malutang</strain>
    </source>
</reference>
<comment type="caution">
    <text evidence="1">The sequence shown here is derived from an EMBL/GenBank/DDBJ whole genome shotgun (WGS) entry which is preliminary data.</text>
</comment>
<sequence length="114" mass="13056">MKEVIADEGEGAATKKRIVFPNLFEIHLEKLDSLICLCPGMYTTLEFPALEILRIDECPKMKMFGYGDQITPNLKKVLQGTKERWFGSLNLTVQQLFKEEQQELVRGSFFASKP</sequence>
<evidence type="ECO:0000313" key="1">
    <source>
        <dbReference type="EMBL" id="TXG55673.1"/>
    </source>
</evidence>
<keyword evidence="2" id="KW-1185">Reference proteome</keyword>
<accession>A0A5C7HEW4</accession>
<name>A0A5C7HEW4_9ROSI</name>
<protein>
    <submittedName>
        <fullName evidence="1">Uncharacterized protein</fullName>
    </submittedName>
</protein>
<dbReference type="AlphaFoldDB" id="A0A5C7HEW4"/>
<proteinExistence type="predicted"/>
<organism evidence="1 2">
    <name type="scientific">Acer yangbiense</name>
    <dbReference type="NCBI Taxonomy" id="1000413"/>
    <lineage>
        <taxon>Eukaryota</taxon>
        <taxon>Viridiplantae</taxon>
        <taxon>Streptophyta</taxon>
        <taxon>Embryophyta</taxon>
        <taxon>Tracheophyta</taxon>
        <taxon>Spermatophyta</taxon>
        <taxon>Magnoliopsida</taxon>
        <taxon>eudicotyledons</taxon>
        <taxon>Gunneridae</taxon>
        <taxon>Pentapetalae</taxon>
        <taxon>rosids</taxon>
        <taxon>malvids</taxon>
        <taxon>Sapindales</taxon>
        <taxon>Sapindaceae</taxon>
        <taxon>Hippocastanoideae</taxon>
        <taxon>Acereae</taxon>
        <taxon>Acer</taxon>
    </lineage>
</organism>
<dbReference type="Proteomes" id="UP000323000">
    <property type="component" value="Chromosome 9"/>
</dbReference>